<keyword evidence="2" id="KW-0732">Signal</keyword>
<organism evidence="3 4">
    <name type="scientific">Steinernema carpocapsae</name>
    <name type="common">Entomopathogenic nematode</name>
    <dbReference type="NCBI Taxonomy" id="34508"/>
    <lineage>
        <taxon>Eukaryota</taxon>
        <taxon>Metazoa</taxon>
        <taxon>Ecdysozoa</taxon>
        <taxon>Nematoda</taxon>
        <taxon>Chromadorea</taxon>
        <taxon>Rhabditida</taxon>
        <taxon>Tylenchina</taxon>
        <taxon>Panagrolaimomorpha</taxon>
        <taxon>Strongyloidoidea</taxon>
        <taxon>Steinernematidae</taxon>
        <taxon>Steinernema</taxon>
    </lineage>
</organism>
<dbReference type="Proteomes" id="UP000298663">
    <property type="component" value="Chromosome X"/>
</dbReference>
<feature type="region of interest" description="Disordered" evidence="1">
    <location>
        <begin position="27"/>
        <end position="51"/>
    </location>
</feature>
<name>A0A4U8UJF8_STECR</name>
<feature type="region of interest" description="Disordered" evidence="1">
    <location>
        <begin position="72"/>
        <end position="94"/>
    </location>
</feature>
<dbReference type="EMBL" id="CM016762">
    <property type="protein sequence ID" value="TMS32287.1"/>
    <property type="molecule type" value="Genomic_DNA"/>
</dbReference>
<comment type="caution">
    <text evidence="3">The sequence shown here is derived from an EMBL/GenBank/DDBJ whole genome shotgun (WGS) entry which is preliminary data.</text>
</comment>
<evidence type="ECO:0000256" key="1">
    <source>
        <dbReference type="SAM" id="MobiDB-lite"/>
    </source>
</evidence>
<sequence length="102" mass="11482">MLPKHCHLVTLIVVILHCQTCIVNARRRGKDRDRGFENKAGMGDGRAADRSLEFDEERLSPLLKEIFGNNVLSTHGTSTSTTPQTQIRNQEEPDDVVLQILE</sequence>
<gene>
    <name evidence="3" type="ORF">L596_000150</name>
</gene>
<feature type="chain" id="PRO_5020506120" evidence="2">
    <location>
        <begin position="26"/>
        <end position="102"/>
    </location>
</feature>
<accession>A0A4U8UJF8</accession>
<dbReference type="AlphaFoldDB" id="A0A4U8UJF8"/>
<reference evidence="3 4" key="2">
    <citation type="journal article" date="2019" name="G3 (Bethesda)">
        <title>Hybrid Assembly of the Genome of the Entomopathogenic Nematode Steinernema carpocapsae Identifies the X-Chromosome.</title>
        <authorList>
            <person name="Serra L."/>
            <person name="Macchietto M."/>
            <person name="Macias-Munoz A."/>
            <person name="McGill C.J."/>
            <person name="Rodriguez I.M."/>
            <person name="Rodriguez B."/>
            <person name="Murad R."/>
            <person name="Mortazavi A."/>
        </authorList>
    </citation>
    <scope>NUCLEOTIDE SEQUENCE [LARGE SCALE GENOMIC DNA]</scope>
    <source>
        <strain evidence="3 4">ALL</strain>
    </source>
</reference>
<evidence type="ECO:0000313" key="4">
    <source>
        <dbReference type="Proteomes" id="UP000298663"/>
    </source>
</evidence>
<dbReference type="EMBL" id="AZBU02000001">
    <property type="protein sequence ID" value="TMS32287.1"/>
    <property type="molecule type" value="Genomic_DNA"/>
</dbReference>
<reference evidence="3 4" key="1">
    <citation type="journal article" date="2015" name="Genome Biol.">
        <title>Comparative genomics of Steinernema reveals deeply conserved gene regulatory networks.</title>
        <authorList>
            <person name="Dillman A.R."/>
            <person name="Macchietto M."/>
            <person name="Porter C.F."/>
            <person name="Rogers A."/>
            <person name="Williams B."/>
            <person name="Antoshechkin I."/>
            <person name="Lee M.M."/>
            <person name="Goodwin Z."/>
            <person name="Lu X."/>
            <person name="Lewis E.E."/>
            <person name="Goodrich-Blair H."/>
            <person name="Stock S.P."/>
            <person name="Adams B.J."/>
            <person name="Sternberg P.W."/>
            <person name="Mortazavi A."/>
        </authorList>
    </citation>
    <scope>NUCLEOTIDE SEQUENCE [LARGE SCALE GENOMIC DNA]</scope>
    <source>
        <strain evidence="3 4">ALL</strain>
    </source>
</reference>
<evidence type="ECO:0000313" key="3">
    <source>
        <dbReference type="EMBL" id="TMS32287.1"/>
    </source>
</evidence>
<protein>
    <submittedName>
        <fullName evidence="3">Uncharacterized protein</fullName>
    </submittedName>
</protein>
<feature type="compositionally biased region" description="Low complexity" evidence="1">
    <location>
        <begin position="73"/>
        <end position="85"/>
    </location>
</feature>
<evidence type="ECO:0000256" key="2">
    <source>
        <dbReference type="SAM" id="SignalP"/>
    </source>
</evidence>
<keyword evidence="4" id="KW-1185">Reference proteome</keyword>
<proteinExistence type="predicted"/>
<feature type="signal peptide" evidence="2">
    <location>
        <begin position="1"/>
        <end position="25"/>
    </location>
</feature>